<dbReference type="AlphaFoldDB" id="A0A0A9C0L9"/>
<name>A0A0A9C0L9_ARUDO</name>
<dbReference type="EMBL" id="GBRH01229897">
    <property type="protein sequence ID" value="JAD67998.1"/>
    <property type="molecule type" value="Transcribed_RNA"/>
</dbReference>
<evidence type="ECO:0000313" key="1">
    <source>
        <dbReference type="EMBL" id="JAD67998.1"/>
    </source>
</evidence>
<organism evidence="1">
    <name type="scientific">Arundo donax</name>
    <name type="common">Giant reed</name>
    <name type="synonym">Donax arundinaceus</name>
    <dbReference type="NCBI Taxonomy" id="35708"/>
    <lineage>
        <taxon>Eukaryota</taxon>
        <taxon>Viridiplantae</taxon>
        <taxon>Streptophyta</taxon>
        <taxon>Embryophyta</taxon>
        <taxon>Tracheophyta</taxon>
        <taxon>Spermatophyta</taxon>
        <taxon>Magnoliopsida</taxon>
        <taxon>Liliopsida</taxon>
        <taxon>Poales</taxon>
        <taxon>Poaceae</taxon>
        <taxon>PACMAD clade</taxon>
        <taxon>Arundinoideae</taxon>
        <taxon>Arundineae</taxon>
        <taxon>Arundo</taxon>
    </lineage>
</organism>
<reference evidence="1" key="2">
    <citation type="journal article" date="2015" name="Data Brief">
        <title>Shoot transcriptome of the giant reed, Arundo donax.</title>
        <authorList>
            <person name="Barrero R.A."/>
            <person name="Guerrero F.D."/>
            <person name="Moolhuijzen P."/>
            <person name="Goolsby J.A."/>
            <person name="Tidwell J."/>
            <person name="Bellgard S.E."/>
            <person name="Bellgard M.I."/>
        </authorList>
    </citation>
    <scope>NUCLEOTIDE SEQUENCE</scope>
    <source>
        <tissue evidence="1">Shoot tissue taken approximately 20 cm above the soil surface</tissue>
    </source>
</reference>
<reference evidence="1" key="1">
    <citation type="submission" date="2014-09" db="EMBL/GenBank/DDBJ databases">
        <authorList>
            <person name="Magalhaes I.L.F."/>
            <person name="Oliveira U."/>
            <person name="Santos F.R."/>
            <person name="Vidigal T.H.D.A."/>
            <person name="Brescovit A.D."/>
            <person name="Santos A.J."/>
        </authorList>
    </citation>
    <scope>NUCLEOTIDE SEQUENCE</scope>
    <source>
        <tissue evidence="1">Shoot tissue taken approximately 20 cm above the soil surface</tissue>
    </source>
</reference>
<accession>A0A0A9C0L9</accession>
<proteinExistence type="predicted"/>
<protein>
    <submittedName>
        <fullName evidence="1">Uncharacterized protein</fullName>
    </submittedName>
</protein>
<sequence length="31" mass="3545">MYEGLVFKTLRQGFKEKQPILICNPQSSTGM</sequence>